<feature type="compositionally biased region" description="Low complexity" evidence="2">
    <location>
        <begin position="1639"/>
        <end position="1659"/>
    </location>
</feature>
<reference evidence="3 4" key="1">
    <citation type="journal article" date="2017" name="Curr. Biol.">
        <title>Genome architecture and evolution of a unichromosomal asexual nematode.</title>
        <authorList>
            <person name="Fradin H."/>
            <person name="Zegar C."/>
            <person name="Gutwein M."/>
            <person name="Lucas J."/>
            <person name="Kovtun M."/>
            <person name="Corcoran D."/>
            <person name="Baugh L.R."/>
            <person name="Kiontke K."/>
            <person name="Gunsalus K."/>
            <person name="Fitch D.H."/>
            <person name="Piano F."/>
        </authorList>
    </citation>
    <scope>NUCLEOTIDE SEQUENCE [LARGE SCALE GENOMIC DNA]</scope>
    <source>
        <strain evidence="3">PF1309</strain>
    </source>
</reference>
<feature type="compositionally biased region" description="Low complexity" evidence="2">
    <location>
        <begin position="1773"/>
        <end position="1790"/>
    </location>
</feature>
<feature type="compositionally biased region" description="Polar residues" evidence="2">
    <location>
        <begin position="1413"/>
        <end position="1422"/>
    </location>
</feature>
<protein>
    <recommendedName>
        <fullName evidence="5">Nucleoprotein TPR</fullName>
    </recommendedName>
</protein>
<dbReference type="EMBL" id="LIAE01010251">
    <property type="protein sequence ID" value="PAV64648.1"/>
    <property type="molecule type" value="Genomic_DNA"/>
</dbReference>
<feature type="coiled-coil region" evidence="1">
    <location>
        <begin position="222"/>
        <end position="274"/>
    </location>
</feature>
<feature type="coiled-coil region" evidence="1">
    <location>
        <begin position="433"/>
        <end position="488"/>
    </location>
</feature>
<feature type="region of interest" description="Disordered" evidence="2">
    <location>
        <begin position="1184"/>
        <end position="1269"/>
    </location>
</feature>
<feature type="compositionally biased region" description="Polar residues" evidence="2">
    <location>
        <begin position="1350"/>
        <end position="1361"/>
    </location>
</feature>
<feature type="compositionally biased region" description="Low complexity" evidence="2">
    <location>
        <begin position="1804"/>
        <end position="1817"/>
    </location>
</feature>
<feature type="region of interest" description="Disordered" evidence="2">
    <location>
        <begin position="1804"/>
        <end position="1948"/>
    </location>
</feature>
<feature type="compositionally biased region" description="Acidic residues" evidence="2">
    <location>
        <begin position="1"/>
        <end position="10"/>
    </location>
</feature>
<feature type="compositionally biased region" description="Acidic residues" evidence="2">
    <location>
        <begin position="1574"/>
        <end position="1631"/>
    </location>
</feature>
<evidence type="ECO:0000256" key="2">
    <source>
        <dbReference type="SAM" id="MobiDB-lite"/>
    </source>
</evidence>
<evidence type="ECO:0000256" key="1">
    <source>
        <dbReference type="SAM" id="Coils"/>
    </source>
</evidence>
<proteinExistence type="predicted"/>
<dbReference type="GO" id="GO:0005643">
    <property type="term" value="C:nuclear pore"/>
    <property type="evidence" value="ECO:0007669"/>
    <property type="project" value="TreeGrafter"/>
</dbReference>
<evidence type="ECO:0000313" key="4">
    <source>
        <dbReference type="Proteomes" id="UP000218231"/>
    </source>
</evidence>
<feature type="region of interest" description="Disordered" evidence="2">
    <location>
        <begin position="1349"/>
        <end position="1424"/>
    </location>
</feature>
<name>A0A2A2JSM2_9BILA</name>
<dbReference type="GO" id="GO:0006406">
    <property type="term" value="P:mRNA export from nucleus"/>
    <property type="evidence" value="ECO:0007669"/>
    <property type="project" value="TreeGrafter"/>
</dbReference>
<feature type="coiled-coil region" evidence="1">
    <location>
        <begin position="36"/>
        <end position="175"/>
    </location>
</feature>
<dbReference type="Proteomes" id="UP000218231">
    <property type="component" value="Unassembled WGS sequence"/>
</dbReference>
<feature type="compositionally biased region" description="Low complexity" evidence="2">
    <location>
        <begin position="1831"/>
        <end position="1872"/>
    </location>
</feature>
<dbReference type="PANTHER" id="PTHR18898">
    <property type="entry name" value="NUCLEOPROTEIN TPR-RELATED"/>
    <property type="match status" value="1"/>
</dbReference>
<gene>
    <name evidence="3" type="ORF">WR25_01915</name>
</gene>
<feature type="compositionally biased region" description="Low complexity" evidence="2">
    <location>
        <begin position="1378"/>
        <end position="1398"/>
    </location>
</feature>
<feature type="coiled-coil region" evidence="1">
    <location>
        <begin position="521"/>
        <end position="649"/>
    </location>
</feature>
<dbReference type="OrthoDB" id="5849780at2759"/>
<feature type="compositionally biased region" description="Polar residues" evidence="2">
    <location>
        <begin position="1463"/>
        <end position="1484"/>
    </location>
</feature>
<feature type="compositionally biased region" description="Low complexity" evidence="2">
    <location>
        <begin position="1896"/>
        <end position="1914"/>
    </location>
</feature>
<comment type="caution">
    <text evidence="3">The sequence shown here is derived from an EMBL/GenBank/DDBJ whole genome shotgun (WGS) entry which is preliminary data.</text>
</comment>
<feature type="compositionally biased region" description="Basic and acidic residues" evidence="2">
    <location>
        <begin position="1367"/>
        <end position="1377"/>
    </location>
</feature>
<keyword evidence="4" id="KW-1185">Reference proteome</keyword>
<feature type="compositionally biased region" description="Polar residues" evidence="2">
    <location>
        <begin position="1442"/>
        <end position="1454"/>
    </location>
</feature>
<dbReference type="STRING" id="2018661.A0A2A2JSM2"/>
<feature type="region of interest" description="Disordered" evidence="2">
    <location>
        <begin position="1438"/>
        <end position="1790"/>
    </location>
</feature>
<feature type="region of interest" description="Disordered" evidence="2">
    <location>
        <begin position="1"/>
        <end position="27"/>
    </location>
</feature>
<sequence>MSGEDADMSEDPSTSDAGGGDQPVLPHDVQQLLLDKTSLEQANFNLSQELDELKEKYQQLAADNAELRRNLSQIACDNSERDKLRTRLEESRDNLAKEKIELQNEISRLGIENEKAKEEMDRLEKKSKMFEVEISEFKKQMQEMTEEKVEWGSQLKALNHQKTEFQLEKEKFESEKVIFEETRKWFTQEIANRDNQISALRIEAANKEMSLSEVTEKCSQETDKLKKEIEGYNSQIELSKKQYDELRKKMEEMVDEHSKEIKEVERQLQVQTGMTRQMQGALDKADQVTRQLHDQLSARNEVFVQTQKVLEEVKQEILDRQLAHDGEMGKKEAQLNELREELRRITQLVQGRNRVHVDMTEEQLAHLSPVAAETAKLIRGGKSLTDMIRDHAQLAGELAEAREISRQYETTIREMCAEIEKRAPQFAQQKKLFEQSYDENVHLRDQLKEAEEARKEVLTDRDNALNELAFSKAEIQRVQRDFARVNRQLNHLMFANEKQRIAEEEGTIDESFNDERLYKSIVEIRHRNLELEAELENERASAAHAFREQQNAELEKLSVNLELSQQKEQQVNEELEKLNACYATLKEQAEKLKNLVDNSVGIEEMRMAKLKTEEAVAKAREAEMKINRLEEYNNMLKEEKDKREKFLEERFNLSEANVQSMRATNAKLEVAFEAQKKQTEDATMQVDSLLKDLEQVRRDNDKLKLEDGDKLGKIRQLNEAVAAAQQEISSLKVQYRVALDDAEAAKRENGMLKGQIDVLKDNVEKERDQLQAVSDLNKRMTKIEESKIGETTSQLEIIKMERDSLKSTSSSLTEQINMLRIESRQIQTRHEQEVVSMRVQIEEKQQQLTIAEKQLSELRDKLTANALAQQQQQNEADNVSAMPIDRMRRECLQLKTQTQQLENENTDLRKGRQDIEAELAKIHEERKTYETTATELEKALNETKKLHEQEQEQLKKRMEEITAEKDGITGKLKTLEERYGKVAEIAKRYRGQAEEQKKKIDSIEAEMAQLKSRPTPAGQLASATMAGKIPPGGVSKQEHEAALNQLRQQLDAANKEKEAAENSLQLTELRMRAVNSQMEKMNDTSKQLTEENERLKKKIQDMEQEISLTLATAGGPAAMSTPKRSIKAATDQTVVASPEGTPLAQKTAAEQEIQQTAAVPPVQQKVVQRASFFSNPVIETVTAASAQPPAPAPGSQFKWIAGQQQQQQKPITSTLSAVSAQPQSQSQPAQTLSTSQPPSVVSAQVKPQEQQAPVVVSTQPSSAQTLASTEEKRMQVKSLFGYSVAAAVPVPIASSAQHTQVVSSQSATPSAQQPFQTNVSAISSASQQQAQQSQQQAVTSSQPVSAAVGSTATVSTPTQQLKIVPESAEHSVSEESVTKAAATSSATSVQPPATSSSSILLSPGQTLFGKSAPQPSSTSQATEIGANVIMETLTPLRREPPAQSSFVSGSQAADATNEEDITQNDSPSESRDSASGTAPVSSSDASRKRTAAVSAKATGSSIDDMEMLAKRQRESPSEAVTSSEEQRREGDRERDDLGMELEGSSRSNEAAGVGMEIEERQNDEAADDAMFNEQDVEEADAHEEEMEDNEEILSDEGMEDEELEVEGEGDRDSDEQDLGEDEDIQDFDEPEEHLFRHSQQQQQQRFPARQFGQAAQRRPVQADDNDEIVILSSDDDDGNDNADNANDSDVDQQLEDEEDGVSDEELEEINDDVEEELANQDEQLRGLYNEDREAASAIEEADDEGRGSSQAGGLEIIPEEGQVADNQAASEMVGSSSAVQPQSSSLSSASAGIGALPMFSFMSTTTTTAPTTGTPFSIIPQVTKPSSPVQTSTFSGTLTSSTEHQQSSSASVSVTQPAAAVTTTESSASVPVIRMPVVFDPDRDDQCSSSNETNEPAAGSSQSAGSSDPSAAASNRGGRQTLPIRGRQTARRSRPGFGTIYRPPRGGM</sequence>
<feature type="compositionally biased region" description="Basic and acidic residues" evidence="2">
    <location>
        <begin position="1507"/>
        <end position="1516"/>
    </location>
</feature>
<accession>A0A2A2JSM2</accession>
<feature type="compositionally biased region" description="Polar residues" evidence="2">
    <location>
        <begin position="1241"/>
        <end position="1268"/>
    </location>
</feature>
<evidence type="ECO:0000313" key="3">
    <source>
        <dbReference type="EMBL" id="PAV64648.1"/>
    </source>
</evidence>
<dbReference type="GO" id="GO:1901673">
    <property type="term" value="P:regulation of mitotic spindle assembly"/>
    <property type="evidence" value="ECO:0007669"/>
    <property type="project" value="TreeGrafter"/>
</dbReference>
<feature type="compositionally biased region" description="Basic and acidic residues" evidence="2">
    <location>
        <begin position="1722"/>
        <end position="1734"/>
    </location>
</feature>
<feature type="compositionally biased region" description="Acidic residues" evidence="2">
    <location>
        <begin position="1663"/>
        <end position="1719"/>
    </location>
</feature>
<feature type="compositionally biased region" description="Low complexity" evidence="2">
    <location>
        <begin position="1219"/>
        <end position="1239"/>
    </location>
</feature>
<dbReference type="GO" id="GO:0017056">
    <property type="term" value="F:structural constituent of nuclear pore"/>
    <property type="evidence" value="ECO:0007669"/>
    <property type="project" value="TreeGrafter"/>
</dbReference>
<feature type="coiled-coil region" evidence="1">
    <location>
        <begin position="679"/>
        <end position="776"/>
    </location>
</feature>
<dbReference type="PANTHER" id="PTHR18898:SF2">
    <property type="entry name" value="NUCLEOPROTEIN TPR"/>
    <property type="match status" value="1"/>
</dbReference>
<feature type="region of interest" description="Disordered" evidence="2">
    <location>
        <begin position="1115"/>
        <end position="1149"/>
    </location>
</feature>
<feature type="compositionally biased region" description="Polar residues" evidence="2">
    <location>
        <begin position="1209"/>
        <end position="1218"/>
    </location>
</feature>
<evidence type="ECO:0008006" key="5">
    <source>
        <dbReference type="Google" id="ProtNLM"/>
    </source>
</evidence>
<feature type="coiled-coil region" evidence="1">
    <location>
        <begin position="827"/>
        <end position="1112"/>
    </location>
</feature>
<organism evidence="3 4">
    <name type="scientific">Diploscapter pachys</name>
    <dbReference type="NCBI Taxonomy" id="2018661"/>
    <lineage>
        <taxon>Eukaryota</taxon>
        <taxon>Metazoa</taxon>
        <taxon>Ecdysozoa</taxon>
        <taxon>Nematoda</taxon>
        <taxon>Chromadorea</taxon>
        <taxon>Rhabditida</taxon>
        <taxon>Rhabditina</taxon>
        <taxon>Rhabditomorpha</taxon>
        <taxon>Rhabditoidea</taxon>
        <taxon>Rhabditidae</taxon>
        <taxon>Diploscapter</taxon>
    </lineage>
</organism>
<feature type="compositionally biased region" description="Basic and acidic residues" evidence="2">
    <location>
        <begin position="1524"/>
        <end position="1537"/>
    </location>
</feature>
<keyword evidence="1" id="KW-0175">Coiled coil</keyword>